<evidence type="ECO:0000256" key="2">
    <source>
        <dbReference type="ARBA" id="ARBA00023015"/>
    </source>
</evidence>
<dbReference type="EMBL" id="JAAGOB010000008">
    <property type="protein sequence ID" value="NED96807.1"/>
    <property type="molecule type" value="Genomic_DNA"/>
</dbReference>
<dbReference type="InterPro" id="IPR023772">
    <property type="entry name" value="DNA-bd_HTH_TetR-type_CS"/>
</dbReference>
<reference evidence="7 8" key="1">
    <citation type="submission" date="2020-02" db="EMBL/GenBank/DDBJ databases">
        <authorList>
            <person name="Li X.-J."/>
            <person name="Feng X.-M."/>
        </authorList>
    </citation>
    <scope>NUCLEOTIDE SEQUENCE [LARGE SCALE GENOMIC DNA]</scope>
    <source>
        <strain evidence="7 8">CGMCC 4.7225</strain>
    </source>
</reference>
<dbReference type="InterPro" id="IPR009057">
    <property type="entry name" value="Homeodomain-like_sf"/>
</dbReference>
<dbReference type="PANTHER" id="PTHR30055:SF229">
    <property type="entry name" value="HTH-TYPE TRANSCRIPTIONAL REPRESSOR RV1474C"/>
    <property type="match status" value="1"/>
</dbReference>
<keyword evidence="8" id="KW-1185">Reference proteome</keyword>
<accession>A0A6N9YPD0</accession>
<dbReference type="InterPro" id="IPR001647">
    <property type="entry name" value="HTH_TetR"/>
</dbReference>
<dbReference type="PROSITE" id="PS50977">
    <property type="entry name" value="HTH_TETR_2"/>
    <property type="match status" value="1"/>
</dbReference>
<evidence type="ECO:0000313" key="7">
    <source>
        <dbReference type="EMBL" id="NED96807.1"/>
    </source>
</evidence>
<dbReference type="InterPro" id="IPR050109">
    <property type="entry name" value="HTH-type_TetR-like_transc_reg"/>
</dbReference>
<name>A0A6N9YPD0_9ACTN</name>
<dbReference type="Pfam" id="PF13977">
    <property type="entry name" value="TetR_C_6"/>
    <property type="match status" value="1"/>
</dbReference>
<dbReference type="Pfam" id="PF00440">
    <property type="entry name" value="TetR_N"/>
    <property type="match status" value="1"/>
</dbReference>
<keyword evidence="1" id="KW-0678">Repressor</keyword>
<keyword evidence="4" id="KW-0804">Transcription</keyword>
<dbReference type="InterPro" id="IPR036271">
    <property type="entry name" value="Tet_transcr_reg_TetR-rel_C_sf"/>
</dbReference>
<dbReference type="SUPFAM" id="SSF46689">
    <property type="entry name" value="Homeodomain-like"/>
    <property type="match status" value="1"/>
</dbReference>
<dbReference type="PROSITE" id="PS01081">
    <property type="entry name" value="HTH_TETR_1"/>
    <property type="match status" value="1"/>
</dbReference>
<dbReference type="RefSeq" id="WP_163819585.1">
    <property type="nucleotide sequence ID" value="NZ_JAAGOB010000008.1"/>
</dbReference>
<dbReference type="GO" id="GO:0000976">
    <property type="term" value="F:transcription cis-regulatory region binding"/>
    <property type="evidence" value="ECO:0007669"/>
    <property type="project" value="TreeGrafter"/>
</dbReference>
<dbReference type="GO" id="GO:0003700">
    <property type="term" value="F:DNA-binding transcription factor activity"/>
    <property type="evidence" value="ECO:0007669"/>
    <property type="project" value="TreeGrafter"/>
</dbReference>
<keyword evidence="3 5" id="KW-0238">DNA-binding</keyword>
<evidence type="ECO:0000256" key="3">
    <source>
        <dbReference type="ARBA" id="ARBA00023125"/>
    </source>
</evidence>
<sequence length="198" mass="21542">MPRVSQEHRDQRRQQILTAARRCFVREGFHQTSMADILAEAHLSAGAVYGHFNSKNDIIAAIAEDVIGQISQLLEPIVTQEPTPSIEEAVLQVLTATNEMAFGEDAFASLAPQVWAEALRNDALGEVFRRKYVGIQQLIAQLVTAEQNNGRVAPTVAPDEIAKVLLSVIMGYILQRLLVGNVEPESYAAGLAAIGRPG</sequence>
<dbReference type="InterPro" id="IPR039538">
    <property type="entry name" value="BetI_C"/>
</dbReference>
<keyword evidence="2" id="KW-0805">Transcription regulation</keyword>
<evidence type="ECO:0000259" key="6">
    <source>
        <dbReference type="PROSITE" id="PS50977"/>
    </source>
</evidence>
<organism evidence="7 8">
    <name type="scientific">Phytoactinopolyspora alkaliphila</name>
    <dbReference type="NCBI Taxonomy" id="1783498"/>
    <lineage>
        <taxon>Bacteria</taxon>
        <taxon>Bacillati</taxon>
        <taxon>Actinomycetota</taxon>
        <taxon>Actinomycetes</taxon>
        <taxon>Jiangellales</taxon>
        <taxon>Jiangellaceae</taxon>
        <taxon>Phytoactinopolyspora</taxon>
    </lineage>
</organism>
<protein>
    <submittedName>
        <fullName evidence="7">TetR/AcrR family transcriptional regulator</fullName>
    </submittedName>
</protein>
<feature type="domain" description="HTH tetR-type" evidence="6">
    <location>
        <begin position="10"/>
        <end position="70"/>
    </location>
</feature>
<feature type="DNA-binding region" description="H-T-H motif" evidence="5">
    <location>
        <begin position="33"/>
        <end position="52"/>
    </location>
</feature>
<evidence type="ECO:0000256" key="5">
    <source>
        <dbReference type="PROSITE-ProRule" id="PRU00335"/>
    </source>
</evidence>
<evidence type="ECO:0000256" key="4">
    <source>
        <dbReference type="ARBA" id="ARBA00023163"/>
    </source>
</evidence>
<gene>
    <name evidence="7" type="ORF">G1H11_15970</name>
</gene>
<dbReference type="Proteomes" id="UP000469185">
    <property type="component" value="Unassembled WGS sequence"/>
</dbReference>
<evidence type="ECO:0000256" key="1">
    <source>
        <dbReference type="ARBA" id="ARBA00022491"/>
    </source>
</evidence>
<dbReference type="AlphaFoldDB" id="A0A6N9YPD0"/>
<dbReference type="PRINTS" id="PR00455">
    <property type="entry name" value="HTHTETR"/>
</dbReference>
<dbReference type="PANTHER" id="PTHR30055">
    <property type="entry name" value="HTH-TYPE TRANSCRIPTIONAL REGULATOR RUTR"/>
    <property type="match status" value="1"/>
</dbReference>
<dbReference type="SUPFAM" id="SSF48498">
    <property type="entry name" value="Tetracyclin repressor-like, C-terminal domain"/>
    <property type="match status" value="1"/>
</dbReference>
<proteinExistence type="predicted"/>
<dbReference type="Gene3D" id="1.10.357.10">
    <property type="entry name" value="Tetracycline Repressor, domain 2"/>
    <property type="match status" value="1"/>
</dbReference>
<comment type="caution">
    <text evidence="7">The sequence shown here is derived from an EMBL/GenBank/DDBJ whole genome shotgun (WGS) entry which is preliminary data.</text>
</comment>
<dbReference type="Gene3D" id="1.10.10.60">
    <property type="entry name" value="Homeodomain-like"/>
    <property type="match status" value="1"/>
</dbReference>
<evidence type="ECO:0000313" key="8">
    <source>
        <dbReference type="Proteomes" id="UP000469185"/>
    </source>
</evidence>